<organism evidence="1 2">
    <name type="scientific">Thermomonas aquatica</name>
    <dbReference type="NCBI Taxonomy" id="2202149"/>
    <lineage>
        <taxon>Bacteria</taxon>
        <taxon>Pseudomonadati</taxon>
        <taxon>Pseudomonadota</taxon>
        <taxon>Gammaproteobacteria</taxon>
        <taxon>Lysobacterales</taxon>
        <taxon>Lysobacteraceae</taxon>
        <taxon>Thermomonas</taxon>
    </lineage>
</organism>
<dbReference type="AlphaFoldDB" id="A0A5B7ZT75"/>
<dbReference type="KEGG" id="thes:FHQ07_14170"/>
<dbReference type="RefSeq" id="WP_139717758.1">
    <property type="nucleotide sequence ID" value="NZ_CP040871.1"/>
</dbReference>
<sequence length="128" mass="14028">MAEPTFRIEYQRNGDTLRARFSGDNSALDTLVACWMALAEELRRDPPAALLVVDEMQGAAPDPDELAQFVQSMVGLGFEGVRVAYVEAYALQVPEAEVGEILAREQGFQVRVFGNEAAAAVWLRHGMA</sequence>
<gene>
    <name evidence="1" type="ORF">FHQ07_14170</name>
</gene>
<dbReference type="Proteomes" id="UP000308149">
    <property type="component" value="Chromosome"/>
</dbReference>
<accession>A0A5B7ZT75</accession>
<proteinExistence type="predicted"/>
<reference evidence="1 2" key="1">
    <citation type="submission" date="2019-06" db="EMBL/GenBank/DDBJ databases">
        <title>Thermomonas aquatica sp. nov., isolated from an industrial wastewater treatment plant.</title>
        <authorList>
            <person name="Jeon J.H."/>
            <person name="Park D.-S."/>
        </authorList>
    </citation>
    <scope>NUCLEOTIDE SEQUENCE [LARGE SCALE GENOMIC DNA]</scope>
    <source>
        <strain evidence="1 2">SY21</strain>
    </source>
</reference>
<protein>
    <recommendedName>
        <fullName evidence="3">STAS/SEC14 domain-containing protein</fullName>
    </recommendedName>
</protein>
<name>A0A5B7ZT75_9GAMM</name>
<evidence type="ECO:0000313" key="1">
    <source>
        <dbReference type="EMBL" id="QDA58371.1"/>
    </source>
</evidence>
<dbReference type="EMBL" id="CP040871">
    <property type="protein sequence ID" value="QDA58371.1"/>
    <property type="molecule type" value="Genomic_DNA"/>
</dbReference>
<evidence type="ECO:0000313" key="2">
    <source>
        <dbReference type="Proteomes" id="UP000308149"/>
    </source>
</evidence>
<keyword evidence="2" id="KW-1185">Reference proteome</keyword>
<evidence type="ECO:0008006" key="3">
    <source>
        <dbReference type="Google" id="ProtNLM"/>
    </source>
</evidence>
<dbReference type="OrthoDB" id="7061764at2"/>